<name>A0ABT5ENZ8_9BACT</name>
<sequence>MHAPPCHQVTLARNDIAHVQQCAACECVSIHLGTTTVRVDPLALEALWVVLGEAAATVYAQRNAELGSSRGLA</sequence>
<evidence type="ECO:0000313" key="1">
    <source>
        <dbReference type="EMBL" id="MDC0743554.1"/>
    </source>
</evidence>
<dbReference type="Proteomes" id="UP001221411">
    <property type="component" value="Unassembled WGS sequence"/>
</dbReference>
<accession>A0ABT5ENZ8</accession>
<dbReference type="EMBL" id="JAQNDO010000001">
    <property type="protein sequence ID" value="MDC0743554.1"/>
    <property type="molecule type" value="Genomic_DNA"/>
</dbReference>
<comment type="caution">
    <text evidence="1">The sequence shown here is derived from an EMBL/GenBank/DDBJ whole genome shotgun (WGS) entry which is preliminary data.</text>
</comment>
<dbReference type="RefSeq" id="WP_271919203.1">
    <property type="nucleotide sequence ID" value="NZ_JAQNDO010000001.1"/>
</dbReference>
<evidence type="ECO:0000313" key="2">
    <source>
        <dbReference type="Proteomes" id="UP001221411"/>
    </source>
</evidence>
<gene>
    <name evidence="1" type="ORF">POL67_19665</name>
</gene>
<protein>
    <submittedName>
        <fullName evidence="1">Uncharacterized protein</fullName>
    </submittedName>
</protein>
<keyword evidence="2" id="KW-1185">Reference proteome</keyword>
<proteinExistence type="predicted"/>
<organism evidence="1 2">
    <name type="scientific">Polyangium mundeleinium</name>
    <dbReference type="NCBI Taxonomy" id="2995306"/>
    <lineage>
        <taxon>Bacteria</taxon>
        <taxon>Pseudomonadati</taxon>
        <taxon>Myxococcota</taxon>
        <taxon>Polyangia</taxon>
        <taxon>Polyangiales</taxon>
        <taxon>Polyangiaceae</taxon>
        <taxon>Polyangium</taxon>
    </lineage>
</organism>
<reference evidence="1 2" key="1">
    <citation type="submission" date="2022-11" db="EMBL/GenBank/DDBJ databases">
        <title>Minimal conservation of predation-associated metabolite biosynthetic gene clusters underscores biosynthetic potential of Myxococcota including descriptions for ten novel species: Archangium lansinium sp. nov., Myxococcus landrumus sp. nov., Nannocystis bai.</title>
        <authorList>
            <person name="Ahearne A."/>
            <person name="Stevens C."/>
            <person name="Dowd S."/>
        </authorList>
    </citation>
    <scope>NUCLEOTIDE SEQUENCE [LARGE SCALE GENOMIC DNA]</scope>
    <source>
        <strain evidence="1 2">RJM3</strain>
    </source>
</reference>